<comment type="caution">
    <text evidence="5">The sequence shown here is derived from an EMBL/GenBank/DDBJ whole genome shotgun (WGS) entry which is preliminary data.</text>
</comment>
<organism evidence="5 6">
    <name type="scientific">Desertihabitans brevis</name>
    <dbReference type="NCBI Taxonomy" id="2268447"/>
    <lineage>
        <taxon>Bacteria</taxon>
        <taxon>Bacillati</taxon>
        <taxon>Actinomycetota</taxon>
        <taxon>Actinomycetes</taxon>
        <taxon>Propionibacteriales</taxon>
        <taxon>Propionibacteriaceae</taxon>
        <taxon>Desertihabitans</taxon>
    </lineage>
</organism>
<evidence type="ECO:0000256" key="1">
    <source>
        <dbReference type="ARBA" id="ARBA00022679"/>
    </source>
</evidence>
<protein>
    <submittedName>
        <fullName evidence="5">1-acyl-sn-glycerol-3-phosphate acyltransferase</fullName>
    </submittedName>
</protein>
<dbReference type="Proteomes" id="UP000252770">
    <property type="component" value="Unassembled WGS sequence"/>
</dbReference>
<keyword evidence="2 5" id="KW-0012">Acyltransferase</keyword>
<reference evidence="5 6" key="1">
    <citation type="submission" date="2018-07" db="EMBL/GenBank/DDBJ databases">
        <title>Desertimonas flava gen. nov. sp. nov.</title>
        <authorList>
            <person name="Liu S."/>
        </authorList>
    </citation>
    <scope>NUCLEOTIDE SEQUENCE [LARGE SCALE GENOMIC DNA]</scope>
    <source>
        <strain evidence="5 6">16Sb5-5</strain>
    </source>
</reference>
<feature type="compositionally biased region" description="Basic and acidic residues" evidence="3">
    <location>
        <begin position="289"/>
        <end position="308"/>
    </location>
</feature>
<evidence type="ECO:0000256" key="2">
    <source>
        <dbReference type="ARBA" id="ARBA00023315"/>
    </source>
</evidence>
<evidence type="ECO:0000256" key="3">
    <source>
        <dbReference type="SAM" id="MobiDB-lite"/>
    </source>
</evidence>
<dbReference type="GO" id="GO:0006654">
    <property type="term" value="P:phosphatidic acid biosynthetic process"/>
    <property type="evidence" value="ECO:0007669"/>
    <property type="project" value="TreeGrafter"/>
</dbReference>
<feature type="domain" description="Phospholipid/glycerol acyltransferase" evidence="4">
    <location>
        <begin position="49"/>
        <end position="166"/>
    </location>
</feature>
<dbReference type="InterPro" id="IPR002123">
    <property type="entry name" value="Plipid/glycerol_acylTrfase"/>
</dbReference>
<keyword evidence="6" id="KW-1185">Reference proteome</keyword>
<dbReference type="GO" id="GO:0003841">
    <property type="term" value="F:1-acylglycerol-3-phosphate O-acyltransferase activity"/>
    <property type="evidence" value="ECO:0007669"/>
    <property type="project" value="TreeGrafter"/>
</dbReference>
<evidence type="ECO:0000313" key="5">
    <source>
        <dbReference type="EMBL" id="RCK68722.1"/>
    </source>
</evidence>
<accession>A0A367YUM1</accession>
<dbReference type="PANTHER" id="PTHR10434">
    <property type="entry name" value="1-ACYL-SN-GLYCEROL-3-PHOSPHATE ACYLTRANSFERASE"/>
    <property type="match status" value="1"/>
</dbReference>
<sequence>MRERARYTSRAHAVARSVAQRVLLKPVVSAITEVTVHGRHNLDNFSGPYVVVSNHNSHLDTPLIMGALPRRLSRYLSAGAAADYFFRSWWRAWPTALFFNAFPVERTGTRNRKGLAGKLLSDGVPLLLYPEGTRSRTGQMAPFKPGAAALCISRNVPCIPVALVGAHEAMPHGHGWVRRGRPPVHVVIGSPMWARPGEMSTSFSERISKVIADMHDQTATAVGLPRLIDYASRAAEKEAREAMLARAAEDDPDLLEDRAQLAVAASASSPDSPESPSSGRSPASPDDPSGQREDEGRNGHRAERDALPHRRRRAGLPARLARRMRKTTQEETS</sequence>
<dbReference type="RefSeq" id="WP_114127348.1">
    <property type="nucleotide sequence ID" value="NZ_QOUI01000009.1"/>
</dbReference>
<proteinExistence type="predicted"/>
<gene>
    <name evidence="5" type="ORF">DT076_14125</name>
</gene>
<keyword evidence="1 5" id="KW-0808">Transferase</keyword>
<evidence type="ECO:0000313" key="6">
    <source>
        <dbReference type="Proteomes" id="UP000252770"/>
    </source>
</evidence>
<name>A0A367YUM1_9ACTN</name>
<dbReference type="AlphaFoldDB" id="A0A367YUM1"/>
<feature type="compositionally biased region" description="Basic residues" evidence="3">
    <location>
        <begin position="309"/>
        <end position="326"/>
    </location>
</feature>
<dbReference type="EMBL" id="QOUI01000009">
    <property type="protein sequence ID" value="RCK68722.1"/>
    <property type="molecule type" value="Genomic_DNA"/>
</dbReference>
<dbReference type="SUPFAM" id="SSF69593">
    <property type="entry name" value="Glycerol-3-phosphate (1)-acyltransferase"/>
    <property type="match status" value="1"/>
</dbReference>
<dbReference type="PANTHER" id="PTHR10434:SF11">
    <property type="entry name" value="1-ACYL-SN-GLYCEROL-3-PHOSPHATE ACYLTRANSFERASE"/>
    <property type="match status" value="1"/>
</dbReference>
<dbReference type="SMART" id="SM00563">
    <property type="entry name" value="PlsC"/>
    <property type="match status" value="1"/>
</dbReference>
<dbReference type="CDD" id="cd07989">
    <property type="entry name" value="LPLAT_AGPAT-like"/>
    <property type="match status" value="1"/>
</dbReference>
<feature type="region of interest" description="Disordered" evidence="3">
    <location>
        <begin position="262"/>
        <end position="333"/>
    </location>
</feature>
<evidence type="ECO:0000259" key="4">
    <source>
        <dbReference type="SMART" id="SM00563"/>
    </source>
</evidence>
<dbReference type="Pfam" id="PF01553">
    <property type="entry name" value="Acyltransferase"/>
    <property type="match status" value="1"/>
</dbReference>
<feature type="compositionally biased region" description="Low complexity" evidence="3">
    <location>
        <begin position="264"/>
        <end position="288"/>
    </location>
</feature>